<evidence type="ECO:0000256" key="4">
    <source>
        <dbReference type="ARBA" id="ARBA00022741"/>
    </source>
</evidence>
<comment type="subcellular location">
    <subcellularLocation>
        <location evidence="1">Membrane</location>
        <topology evidence="1">Multi-pass membrane protein</topology>
    </subcellularLocation>
</comment>
<dbReference type="PANTHER" id="PTHR48041">
    <property type="entry name" value="ABC TRANSPORTER G FAMILY MEMBER 28"/>
    <property type="match status" value="1"/>
</dbReference>
<dbReference type="Pfam" id="PF01061">
    <property type="entry name" value="ABC2_membrane"/>
    <property type="match status" value="1"/>
</dbReference>
<feature type="transmembrane region" description="Helical" evidence="9">
    <location>
        <begin position="779"/>
        <end position="801"/>
    </location>
</feature>
<keyword evidence="2" id="KW-0813">Transport</keyword>
<feature type="compositionally biased region" description="Basic and acidic residues" evidence="8">
    <location>
        <begin position="54"/>
        <end position="67"/>
    </location>
</feature>
<dbReference type="PROSITE" id="PS50893">
    <property type="entry name" value="ABC_TRANSPORTER_2"/>
    <property type="match status" value="1"/>
</dbReference>
<protein>
    <recommendedName>
        <fullName evidence="10">ABC transporter domain-containing protein</fullName>
    </recommendedName>
</protein>
<feature type="transmembrane region" description="Helical" evidence="9">
    <location>
        <begin position="855"/>
        <end position="877"/>
    </location>
</feature>
<evidence type="ECO:0000256" key="1">
    <source>
        <dbReference type="ARBA" id="ARBA00004141"/>
    </source>
</evidence>
<dbReference type="PANTHER" id="PTHR48041:SF63">
    <property type="entry name" value="EARLY GENE AT 23, ISOFORM C"/>
    <property type="match status" value="1"/>
</dbReference>
<dbReference type="Proteomes" id="UP000266841">
    <property type="component" value="Unassembled WGS sequence"/>
</dbReference>
<evidence type="ECO:0000256" key="5">
    <source>
        <dbReference type="ARBA" id="ARBA00022840"/>
    </source>
</evidence>
<dbReference type="Pfam" id="PF00005">
    <property type="entry name" value="ABC_tran"/>
    <property type="match status" value="1"/>
</dbReference>
<dbReference type="OMA" id="NMQIVEF"/>
<keyword evidence="12" id="KW-1185">Reference proteome</keyword>
<evidence type="ECO:0000256" key="8">
    <source>
        <dbReference type="SAM" id="MobiDB-lite"/>
    </source>
</evidence>
<dbReference type="GO" id="GO:0016887">
    <property type="term" value="F:ATP hydrolysis activity"/>
    <property type="evidence" value="ECO:0007669"/>
    <property type="project" value="InterPro"/>
</dbReference>
<dbReference type="InterPro" id="IPR027417">
    <property type="entry name" value="P-loop_NTPase"/>
</dbReference>
<evidence type="ECO:0000256" key="2">
    <source>
        <dbReference type="ARBA" id="ARBA00022448"/>
    </source>
</evidence>
<dbReference type="InterPro" id="IPR003439">
    <property type="entry name" value="ABC_transporter-like_ATP-bd"/>
</dbReference>
<dbReference type="OrthoDB" id="66620at2759"/>
<keyword evidence="4" id="KW-0547">Nucleotide-binding</keyword>
<keyword evidence="7 9" id="KW-0472">Membrane</keyword>
<gene>
    <name evidence="11" type="ORF">THAOC_09484</name>
</gene>
<comment type="caution">
    <text evidence="11">The sequence shown here is derived from an EMBL/GenBank/DDBJ whole genome shotgun (WGS) entry which is preliminary data.</text>
</comment>
<dbReference type="GO" id="GO:0016020">
    <property type="term" value="C:membrane"/>
    <property type="evidence" value="ECO:0007669"/>
    <property type="project" value="UniProtKB-SubCell"/>
</dbReference>
<feature type="transmembrane region" description="Helical" evidence="9">
    <location>
        <begin position="669"/>
        <end position="690"/>
    </location>
</feature>
<organism evidence="11 12">
    <name type="scientific">Thalassiosira oceanica</name>
    <name type="common">Marine diatom</name>
    <dbReference type="NCBI Taxonomy" id="159749"/>
    <lineage>
        <taxon>Eukaryota</taxon>
        <taxon>Sar</taxon>
        <taxon>Stramenopiles</taxon>
        <taxon>Ochrophyta</taxon>
        <taxon>Bacillariophyta</taxon>
        <taxon>Coscinodiscophyceae</taxon>
        <taxon>Thalassiosirophycidae</taxon>
        <taxon>Thalassiosirales</taxon>
        <taxon>Thalassiosiraceae</taxon>
        <taxon>Thalassiosira</taxon>
    </lineage>
</organism>
<feature type="domain" description="ABC transporter" evidence="10">
    <location>
        <begin position="234"/>
        <end position="495"/>
    </location>
</feature>
<feature type="transmembrane region" description="Helical" evidence="9">
    <location>
        <begin position="744"/>
        <end position="767"/>
    </location>
</feature>
<dbReference type="Gene3D" id="3.40.50.300">
    <property type="entry name" value="P-loop containing nucleotide triphosphate hydrolases"/>
    <property type="match status" value="1"/>
</dbReference>
<dbReference type="GO" id="GO:0140359">
    <property type="term" value="F:ABC-type transporter activity"/>
    <property type="evidence" value="ECO:0007669"/>
    <property type="project" value="InterPro"/>
</dbReference>
<dbReference type="SMART" id="SM00382">
    <property type="entry name" value="AAA"/>
    <property type="match status" value="1"/>
</dbReference>
<dbReference type="eggNOG" id="KOG0061">
    <property type="taxonomic scope" value="Eukaryota"/>
</dbReference>
<reference evidence="11 12" key="1">
    <citation type="journal article" date="2012" name="Genome Biol.">
        <title>Genome and low-iron response of an oceanic diatom adapted to chronic iron limitation.</title>
        <authorList>
            <person name="Lommer M."/>
            <person name="Specht M."/>
            <person name="Roy A.S."/>
            <person name="Kraemer L."/>
            <person name="Andreson R."/>
            <person name="Gutowska M.A."/>
            <person name="Wolf J."/>
            <person name="Bergner S.V."/>
            <person name="Schilhabel M.B."/>
            <person name="Klostermeier U.C."/>
            <person name="Beiko R.G."/>
            <person name="Rosenstiel P."/>
            <person name="Hippler M."/>
            <person name="Laroche J."/>
        </authorList>
    </citation>
    <scope>NUCLEOTIDE SEQUENCE [LARGE SCALE GENOMIC DNA]</scope>
    <source>
        <strain evidence="11 12">CCMP1005</strain>
    </source>
</reference>
<dbReference type="InterPro" id="IPR050352">
    <property type="entry name" value="ABCG_transporters"/>
</dbReference>
<keyword evidence="5" id="KW-0067">ATP-binding</keyword>
<dbReference type="GO" id="GO:0005524">
    <property type="term" value="F:ATP binding"/>
    <property type="evidence" value="ECO:0007669"/>
    <property type="project" value="UniProtKB-KW"/>
</dbReference>
<sequence>MTWEEPETTHRKSQWNSLDGYVGGNEDVSTFCEKARTLSITARPARVHAALCSEPRRPRRGGDEHHHPSYPPPPPTLSLMPLARHHEPSRTHAAPRPGPDNEELGNRLRRDGLEEAKTSVVHTKGKDASFPLCIQKEAVVLREAKKDAESDLSSPRLRRAATPHTHETKAMAPNLNPGADVEAAMPVVPPPSHAQSKTNRTGGRNLRWSRITKEVQVKEQSAGLLKGSIANQQIAADSSMKSCKTKIILNAVSGSAEPGQVISLMGPSGSGKTTLLDVLSGRSSFDGGVITLDGEVVDERIMKKLKKKVSIARVSPLPAQLSATSHLATGCIRQAKRPFLWSPDGTRPTYLHCTLAPSLKMAKVQENWRGRQDHQTATTNQVPRHTYLPDFRWRISTEKKRVNIGSELLTDPSILLLDEPTSGLDSTSAVALMKILDKLARDEGKTIITSIHQPSSAVFFAFDKLMLLADGNVVYFGTPIDSLEYVRELGMECPAGYNAVRKPLTRLFELYFSHFGVLSQADHHMDLLVVDSAIDDEDDSTIEEAASSVSSGVKHRSIGGTTTKQKLIASWDAEALAKKVDEEAKADFVAVGPPRQLSRRQSSLILRESSFKSTWFTQFMVLVHRSMKNSRSAIFTKLNLVKSGAIGLMSGLLWFQMPYTERTVYDRSSYYFFTMTFWVFDAMFTAYLAFPLERAIIFKERSSGSYRLSAYFFAKTTSEAPSRLALPSLYMVISYWMSGVNNNFGVFIASTLCSLLSVLAGESIGLFCGAAVLDMEKALSLMVVGGFFVRNVPFWILWLGYVSPFKYSYNSSVQLVFDRPVPCDGSGVLAACGGRSDGYASEEDVLDFLGTEFSAGLNAGLLLLIFVVVRIFAFLALKSKKPEERS</sequence>
<evidence type="ECO:0000256" key="6">
    <source>
        <dbReference type="ARBA" id="ARBA00022989"/>
    </source>
</evidence>
<accession>K0SSI8</accession>
<dbReference type="InterPro" id="IPR003593">
    <property type="entry name" value="AAA+_ATPase"/>
</dbReference>
<dbReference type="EMBL" id="AGNL01010292">
    <property type="protein sequence ID" value="EJK69273.1"/>
    <property type="molecule type" value="Genomic_DNA"/>
</dbReference>
<evidence type="ECO:0000259" key="10">
    <source>
        <dbReference type="PROSITE" id="PS50893"/>
    </source>
</evidence>
<evidence type="ECO:0000313" key="11">
    <source>
        <dbReference type="EMBL" id="EJK69273.1"/>
    </source>
</evidence>
<feature type="region of interest" description="Disordered" evidence="8">
    <location>
        <begin position="52"/>
        <end position="106"/>
    </location>
</feature>
<evidence type="ECO:0000256" key="3">
    <source>
        <dbReference type="ARBA" id="ARBA00022692"/>
    </source>
</evidence>
<proteinExistence type="predicted"/>
<feature type="region of interest" description="Disordered" evidence="8">
    <location>
        <begin position="1"/>
        <end position="24"/>
    </location>
</feature>
<keyword evidence="6 9" id="KW-1133">Transmembrane helix</keyword>
<name>K0SSI8_THAOC</name>
<evidence type="ECO:0000256" key="9">
    <source>
        <dbReference type="SAM" id="Phobius"/>
    </source>
</evidence>
<dbReference type="InterPro" id="IPR013525">
    <property type="entry name" value="ABC2_TM"/>
</dbReference>
<dbReference type="AlphaFoldDB" id="K0SSI8"/>
<evidence type="ECO:0000313" key="12">
    <source>
        <dbReference type="Proteomes" id="UP000266841"/>
    </source>
</evidence>
<evidence type="ECO:0000256" key="7">
    <source>
        <dbReference type="ARBA" id="ARBA00023136"/>
    </source>
</evidence>
<dbReference type="SUPFAM" id="SSF52540">
    <property type="entry name" value="P-loop containing nucleoside triphosphate hydrolases"/>
    <property type="match status" value="1"/>
</dbReference>
<feature type="transmembrane region" description="Helical" evidence="9">
    <location>
        <begin position="634"/>
        <end position="657"/>
    </location>
</feature>
<keyword evidence="3 9" id="KW-0812">Transmembrane</keyword>